<organism evidence="2 3">
    <name type="scientific">Athelia psychrophila</name>
    <dbReference type="NCBI Taxonomy" id="1759441"/>
    <lineage>
        <taxon>Eukaryota</taxon>
        <taxon>Fungi</taxon>
        <taxon>Dikarya</taxon>
        <taxon>Basidiomycota</taxon>
        <taxon>Agaricomycotina</taxon>
        <taxon>Agaricomycetes</taxon>
        <taxon>Agaricomycetidae</taxon>
        <taxon>Atheliales</taxon>
        <taxon>Atheliaceae</taxon>
        <taxon>Athelia</taxon>
    </lineage>
</organism>
<proteinExistence type="predicted"/>
<name>A0A167VKZ9_9AGAM</name>
<dbReference type="InterPro" id="IPR011333">
    <property type="entry name" value="SKP1/BTB/POZ_sf"/>
</dbReference>
<feature type="non-terminal residue" evidence="2">
    <location>
        <position position="1"/>
    </location>
</feature>
<feature type="non-terminal residue" evidence="2">
    <location>
        <position position="185"/>
    </location>
</feature>
<dbReference type="InterPro" id="IPR000210">
    <property type="entry name" value="BTB/POZ_dom"/>
</dbReference>
<dbReference type="Proteomes" id="UP000076532">
    <property type="component" value="Unassembled WGS sequence"/>
</dbReference>
<dbReference type="Pfam" id="PF00651">
    <property type="entry name" value="BTB"/>
    <property type="match status" value="1"/>
</dbReference>
<sequence length="185" mass="20859">DSLTGHSLASLTRHPELWFDDASVILVAEAMSFRVHRSILCKPSSVLSDILSIPQPPDNGSETIEGCPVRTHDSAHELAQLLKACYDPYFPQEAKYISLDYALSILRLSTKYHMPAFRRRSFDELKKYFPSDSLASLVGYKCKYWHGVKSPNLELIRAISIARESGALELLPFIFARLCNVSLEE</sequence>
<dbReference type="Gene3D" id="3.30.710.10">
    <property type="entry name" value="Potassium Channel Kv1.1, Chain A"/>
    <property type="match status" value="1"/>
</dbReference>
<dbReference type="OrthoDB" id="3218112at2759"/>
<dbReference type="EMBL" id="KV417860">
    <property type="protein sequence ID" value="KZP05127.1"/>
    <property type="molecule type" value="Genomic_DNA"/>
</dbReference>
<evidence type="ECO:0000313" key="3">
    <source>
        <dbReference type="Proteomes" id="UP000076532"/>
    </source>
</evidence>
<dbReference type="AlphaFoldDB" id="A0A167VKZ9"/>
<protein>
    <recommendedName>
        <fullName evidence="1">BTB domain-containing protein</fullName>
    </recommendedName>
</protein>
<evidence type="ECO:0000259" key="1">
    <source>
        <dbReference type="Pfam" id="PF00651"/>
    </source>
</evidence>
<dbReference type="SUPFAM" id="SSF54695">
    <property type="entry name" value="POZ domain"/>
    <property type="match status" value="1"/>
</dbReference>
<accession>A0A167VKZ9</accession>
<feature type="domain" description="BTB" evidence="1">
    <location>
        <begin position="24"/>
        <end position="126"/>
    </location>
</feature>
<reference evidence="2 3" key="1">
    <citation type="journal article" date="2016" name="Mol. Biol. Evol.">
        <title>Comparative Genomics of Early-Diverging Mushroom-Forming Fungi Provides Insights into the Origins of Lignocellulose Decay Capabilities.</title>
        <authorList>
            <person name="Nagy L.G."/>
            <person name="Riley R."/>
            <person name="Tritt A."/>
            <person name="Adam C."/>
            <person name="Daum C."/>
            <person name="Floudas D."/>
            <person name="Sun H."/>
            <person name="Yadav J.S."/>
            <person name="Pangilinan J."/>
            <person name="Larsson K.H."/>
            <person name="Matsuura K."/>
            <person name="Barry K."/>
            <person name="Labutti K."/>
            <person name="Kuo R."/>
            <person name="Ohm R.A."/>
            <person name="Bhattacharya S.S."/>
            <person name="Shirouzu T."/>
            <person name="Yoshinaga Y."/>
            <person name="Martin F.M."/>
            <person name="Grigoriev I.V."/>
            <person name="Hibbett D.S."/>
        </authorList>
    </citation>
    <scope>NUCLEOTIDE SEQUENCE [LARGE SCALE GENOMIC DNA]</scope>
    <source>
        <strain evidence="2 3">CBS 109695</strain>
    </source>
</reference>
<gene>
    <name evidence="2" type="ORF">FIBSPDRAFT_682208</name>
</gene>
<evidence type="ECO:0000313" key="2">
    <source>
        <dbReference type="EMBL" id="KZP05127.1"/>
    </source>
</evidence>
<keyword evidence="3" id="KW-1185">Reference proteome</keyword>